<dbReference type="AlphaFoldDB" id="A0A3E3E4E3"/>
<dbReference type="InterPro" id="IPR029062">
    <property type="entry name" value="Class_I_gatase-like"/>
</dbReference>
<dbReference type="InterPro" id="IPR011697">
    <property type="entry name" value="Peptidase_C26"/>
</dbReference>
<dbReference type="CDD" id="cd01745">
    <property type="entry name" value="GATase1_2"/>
    <property type="match status" value="1"/>
</dbReference>
<proteinExistence type="predicted"/>
<dbReference type="Gene3D" id="3.40.50.880">
    <property type="match status" value="1"/>
</dbReference>
<dbReference type="GO" id="GO:0005829">
    <property type="term" value="C:cytosol"/>
    <property type="evidence" value="ECO:0007669"/>
    <property type="project" value="TreeGrafter"/>
</dbReference>
<dbReference type="InterPro" id="IPR044668">
    <property type="entry name" value="PuuD-like"/>
</dbReference>
<dbReference type="PANTHER" id="PTHR43235:SF1">
    <property type="entry name" value="GLUTAMINE AMIDOTRANSFERASE PB2B2.05-RELATED"/>
    <property type="match status" value="1"/>
</dbReference>
<dbReference type="STRING" id="1123313.GCA_000420345_01345"/>
<dbReference type="EMBL" id="QUSK01000016">
    <property type="protein sequence ID" value="RGD76069.1"/>
    <property type="molecule type" value="Genomic_DNA"/>
</dbReference>
<accession>A0A3E3E4E3</accession>
<dbReference type="Pfam" id="PF07722">
    <property type="entry name" value="Peptidase_C26"/>
    <property type="match status" value="1"/>
</dbReference>
<dbReference type="Proteomes" id="UP000260721">
    <property type="component" value="Unassembled WGS sequence"/>
</dbReference>
<evidence type="ECO:0000313" key="1">
    <source>
        <dbReference type="EMBL" id="RGD76069.1"/>
    </source>
</evidence>
<evidence type="ECO:0000313" key="2">
    <source>
        <dbReference type="Proteomes" id="UP000260721"/>
    </source>
</evidence>
<gene>
    <name evidence="1" type="ORF">DXC78_07845</name>
</gene>
<reference evidence="1 2" key="1">
    <citation type="submission" date="2018-08" db="EMBL/GenBank/DDBJ databases">
        <title>A genome reference for cultivated species of the human gut microbiota.</title>
        <authorList>
            <person name="Zou Y."/>
            <person name="Xue W."/>
            <person name="Luo G."/>
        </authorList>
    </citation>
    <scope>NUCLEOTIDE SEQUENCE [LARGE SCALE GENOMIC DNA]</scope>
    <source>
        <strain evidence="1 2">TF08-11</strain>
    </source>
</reference>
<comment type="caution">
    <text evidence="1">The sequence shown here is derived from an EMBL/GenBank/DDBJ whole genome shotgun (WGS) entry which is preliminary data.</text>
</comment>
<dbReference type="SUPFAM" id="SSF52317">
    <property type="entry name" value="Class I glutamine amidotransferase-like"/>
    <property type="match status" value="1"/>
</dbReference>
<dbReference type="GO" id="GO:0033969">
    <property type="term" value="F:gamma-glutamyl-gamma-aminobutyrate hydrolase activity"/>
    <property type="evidence" value="ECO:0007669"/>
    <property type="project" value="TreeGrafter"/>
</dbReference>
<name>A0A3E3E4E3_9FIRM</name>
<keyword evidence="1" id="KW-0378">Hydrolase</keyword>
<dbReference type="PANTHER" id="PTHR43235">
    <property type="entry name" value="GLUTAMINE AMIDOTRANSFERASE PB2B2.05-RELATED"/>
    <property type="match status" value="1"/>
</dbReference>
<sequence length="236" mass="25876">MKMKKIGITTSQIIMMDPSLCGYKKMNVTTTYVHAVQKAGGLPIIIPCICSEEEMKQYIELCDGFVLIGGMDIAPVLYGEMPHAKCGAYDYDVDVSQLAFTKLVIESKKPALAICRGMQLVNIALGGTLIQDIPSLSQEINHAFDYDGNIVHTASLDKDGGLYRLLQTDTIAINSLHHQAVGKLGQGLHVDAKAPDGIIEAISLPEQPLLGVQWHPEMMVDTDPLMAKLFRWVTKH</sequence>
<protein>
    <submittedName>
        <fullName evidence="1">Gamma-glutamyl-gamma-aminobutyrate hydrolase family protein</fullName>
    </submittedName>
</protein>
<dbReference type="PROSITE" id="PS51273">
    <property type="entry name" value="GATASE_TYPE_1"/>
    <property type="match status" value="1"/>
</dbReference>
<dbReference type="GO" id="GO:0006598">
    <property type="term" value="P:polyamine catabolic process"/>
    <property type="evidence" value="ECO:0007669"/>
    <property type="project" value="TreeGrafter"/>
</dbReference>
<organism evidence="1 2">
    <name type="scientific">Faecalicoccus pleomorphus</name>
    <dbReference type="NCBI Taxonomy" id="1323"/>
    <lineage>
        <taxon>Bacteria</taxon>
        <taxon>Bacillati</taxon>
        <taxon>Bacillota</taxon>
        <taxon>Erysipelotrichia</taxon>
        <taxon>Erysipelotrichales</taxon>
        <taxon>Erysipelotrichaceae</taxon>
        <taxon>Faecalicoccus</taxon>
    </lineage>
</organism>